<evidence type="ECO:0000313" key="10">
    <source>
        <dbReference type="Proteomes" id="UP001175261"/>
    </source>
</evidence>
<dbReference type="InterPro" id="IPR000232">
    <property type="entry name" value="HSF_DNA-bd"/>
</dbReference>
<feature type="coiled-coil region" evidence="6">
    <location>
        <begin position="113"/>
        <end position="140"/>
    </location>
</feature>
<feature type="region of interest" description="Disordered" evidence="7">
    <location>
        <begin position="684"/>
        <end position="745"/>
    </location>
</feature>
<dbReference type="GO" id="GO:0005634">
    <property type="term" value="C:nucleus"/>
    <property type="evidence" value="ECO:0007669"/>
    <property type="project" value="UniProtKB-SubCell"/>
</dbReference>
<evidence type="ECO:0000259" key="8">
    <source>
        <dbReference type="SMART" id="SM00415"/>
    </source>
</evidence>
<feature type="domain" description="HSF-type DNA-binding" evidence="8">
    <location>
        <begin position="140"/>
        <end position="247"/>
    </location>
</feature>
<dbReference type="EMBL" id="JAPDFR010000005">
    <property type="protein sequence ID" value="KAK0386623.1"/>
    <property type="molecule type" value="Genomic_DNA"/>
</dbReference>
<dbReference type="Pfam" id="PF00447">
    <property type="entry name" value="HSF_DNA-bind"/>
    <property type="match status" value="1"/>
</dbReference>
<evidence type="ECO:0000313" key="9">
    <source>
        <dbReference type="EMBL" id="KAK0386623.1"/>
    </source>
</evidence>
<feature type="region of interest" description="Disordered" evidence="7">
    <location>
        <begin position="430"/>
        <end position="454"/>
    </location>
</feature>
<evidence type="ECO:0000256" key="5">
    <source>
        <dbReference type="RuleBase" id="RU004020"/>
    </source>
</evidence>
<dbReference type="Gene3D" id="1.10.10.10">
    <property type="entry name" value="Winged helix-like DNA-binding domain superfamily/Winged helix DNA-binding domain"/>
    <property type="match status" value="1"/>
</dbReference>
<comment type="subcellular location">
    <subcellularLocation>
        <location evidence="1">Nucleus</location>
    </subcellularLocation>
</comment>
<dbReference type="PANTHER" id="PTHR10015">
    <property type="entry name" value="HEAT SHOCK TRANSCRIPTION FACTOR"/>
    <property type="match status" value="1"/>
</dbReference>
<evidence type="ECO:0000256" key="4">
    <source>
        <dbReference type="ARBA" id="ARBA00023242"/>
    </source>
</evidence>
<evidence type="ECO:0000256" key="1">
    <source>
        <dbReference type="ARBA" id="ARBA00004123"/>
    </source>
</evidence>
<accession>A0AA39GH82</accession>
<feature type="compositionally biased region" description="Polar residues" evidence="7">
    <location>
        <begin position="433"/>
        <end position="454"/>
    </location>
</feature>
<name>A0AA39GH82_SARSR</name>
<proteinExistence type="inferred from homology"/>
<evidence type="ECO:0000256" key="3">
    <source>
        <dbReference type="ARBA" id="ARBA00023125"/>
    </source>
</evidence>
<evidence type="ECO:0000256" key="6">
    <source>
        <dbReference type="SAM" id="Coils"/>
    </source>
</evidence>
<organism evidence="9 10">
    <name type="scientific">Sarocladium strictum</name>
    <name type="common">Black bundle disease fungus</name>
    <name type="synonym">Acremonium strictum</name>
    <dbReference type="NCBI Taxonomy" id="5046"/>
    <lineage>
        <taxon>Eukaryota</taxon>
        <taxon>Fungi</taxon>
        <taxon>Dikarya</taxon>
        <taxon>Ascomycota</taxon>
        <taxon>Pezizomycotina</taxon>
        <taxon>Sordariomycetes</taxon>
        <taxon>Hypocreomycetidae</taxon>
        <taxon>Hypocreales</taxon>
        <taxon>Sarocladiaceae</taxon>
        <taxon>Sarocladium</taxon>
    </lineage>
</organism>
<evidence type="ECO:0000256" key="2">
    <source>
        <dbReference type="ARBA" id="ARBA00006403"/>
    </source>
</evidence>
<evidence type="ECO:0000256" key="7">
    <source>
        <dbReference type="SAM" id="MobiDB-lite"/>
    </source>
</evidence>
<feature type="region of interest" description="Disordered" evidence="7">
    <location>
        <begin position="246"/>
        <end position="301"/>
    </location>
</feature>
<keyword evidence="3" id="KW-0238">DNA-binding</keyword>
<dbReference type="GO" id="GO:0043565">
    <property type="term" value="F:sequence-specific DNA binding"/>
    <property type="evidence" value="ECO:0007669"/>
    <property type="project" value="InterPro"/>
</dbReference>
<dbReference type="SMART" id="SM00415">
    <property type="entry name" value="HSF"/>
    <property type="match status" value="1"/>
</dbReference>
<keyword evidence="10" id="KW-1185">Reference proteome</keyword>
<feature type="region of interest" description="Disordered" evidence="7">
    <location>
        <begin position="1"/>
        <end position="42"/>
    </location>
</feature>
<keyword evidence="6" id="KW-0175">Coiled coil</keyword>
<sequence length="745" mass="79880">MSGSNPRKRAAPGASNQMTFPQQAYGSVNPTSDQLMRWNGNGDVSGFIDGGVPPANPYDLSTFAPHQPTSNTLARRPMNALIPANPSFAADGQWPSFLGDDGALVPQGGLPEEHAEADSIEVLEEKAQKAKREAQGKRKTIPPFVQKLSSFLEEGKNEDLIRWSEKGDSFIVLDEDEFAKTLIPELFKHNNYASFVRQLNMYGFHKRVGLSDNSMRASERKNKSPSEYSNPYFRRGHPNLLWLINKPKSGSKAKKGAKGADAENESDEEPGAGNQHQSTSVPADPATGRALPASEQQPLQKKELTVIREELAKLREQQSFISGALNRLQRNNDQLYSQAMRFQTQHDRHQNSINAILSFLANVFRKTLEDQGGNAQNVGDIISSLMSNQGGQQSSGNIVDLGDFFQSQLDPSNVGGKRARGLLPPIPEAAGRVTSQSRSPSATVSSYNSGSAHNPQMGHVTELFETSPAETPPSLRQELESNPRERMMKIINDHNATNSSGMDLPEAEELVASAPNNLDSDQRRKLVNFMASQSSGVNMPNIPATASTPIKVETPNPVAPNTSLSPAPEPPSLSPIMRSPAMPPPSLHQIGSNANDLAELQRVQSEQAARINELTEMLGPLSPSGRIPGLGSDPNAGAGGENYFDPPGGVDFDQFFDSNAFLNDQNFGDGNDFNFNLDGSGAGTDANVMPPVSTADGGLEVPTTGVGSSGNDTPSPANTEEIPRADFMAGGAAGGGAGNKRRRVG</sequence>
<dbReference type="PRINTS" id="PR00056">
    <property type="entry name" value="HSFDOMAIN"/>
</dbReference>
<dbReference type="SUPFAM" id="SSF46785">
    <property type="entry name" value="Winged helix' DNA-binding domain"/>
    <property type="match status" value="1"/>
</dbReference>
<dbReference type="InterPro" id="IPR036388">
    <property type="entry name" value="WH-like_DNA-bd_sf"/>
</dbReference>
<comment type="caution">
    <text evidence="9">The sequence shown here is derived from an EMBL/GenBank/DDBJ whole genome shotgun (WGS) entry which is preliminary data.</text>
</comment>
<dbReference type="AlphaFoldDB" id="A0AA39GH82"/>
<keyword evidence="4" id="KW-0539">Nucleus</keyword>
<protein>
    <recommendedName>
        <fullName evidence="8">HSF-type DNA-binding domain-containing protein</fullName>
    </recommendedName>
</protein>
<gene>
    <name evidence="9" type="ORF">NLU13_6458</name>
</gene>
<feature type="compositionally biased region" description="Polar residues" evidence="7">
    <location>
        <begin position="705"/>
        <end position="718"/>
    </location>
</feature>
<comment type="similarity">
    <text evidence="2 5">Belongs to the HSF family.</text>
</comment>
<dbReference type="PANTHER" id="PTHR10015:SF427">
    <property type="entry name" value="HEAT SHOCK FACTOR PROTEIN"/>
    <property type="match status" value="1"/>
</dbReference>
<feature type="compositionally biased region" description="Basic residues" evidence="7">
    <location>
        <begin position="1"/>
        <end position="10"/>
    </location>
</feature>
<dbReference type="Proteomes" id="UP001175261">
    <property type="component" value="Unassembled WGS sequence"/>
</dbReference>
<reference evidence="9" key="1">
    <citation type="submission" date="2022-10" db="EMBL/GenBank/DDBJ databases">
        <title>Determination and structural analysis of whole genome sequence of Sarocladium strictum F4-1.</title>
        <authorList>
            <person name="Hu L."/>
            <person name="Jiang Y."/>
        </authorList>
    </citation>
    <scope>NUCLEOTIDE SEQUENCE</scope>
    <source>
        <strain evidence="9">F4-1</strain>
    </source>
</reference>
<dbReference type="GO" id="GO:0003700">
    <property type="term" value="F:DNA-binding transcription factor activity"/>
    <property type="evidence" value="ECO:0007669"/>
    <property type="project" value="InterPro"/>
</dbReference>
<dbReference type="FunFam" id="1.10.10.10:FF:000173">
    <property type="entry name" value="Heat shock transcription factor Hsf1"/>
    <property type="match status" value="1"/>
</dbReference>
<feature type="compositionally biased region" description="Polar residues" evidence="7">
    <location>
        <begin position="14"/>
        <end position="34"/>
    </location>
</feature>
<dbReference type="InterPro" id="IPR036390">
    <property type="entry name" value="WH_DNA-bd_sf"/>
</dbReference>